<dbReference type="Proteomes" id="UP001628179">
    <property type="component" value="Unassembled WGS sequence"/>
</dbReference>
<name>A0ABQ0GK82_9PEZI</name>
<feature type="compositionally biased region" description="Polar residues" evidence="1">
    <location>
        <begin position="38"/>
        <end position="47"/>
    </location>
</feature>
<reference evidence="2 3" key="1">
    <citation type="submission" date="2024-09" db="EMBL/GenBank/DDBJ databases">
        <title>Itraconazole resistance in Madurella fahalii resulting from another homologue of gene encoding cytochrome P450 14-alpha sterol demethylase (CYP51).</title>
        <authorList>
            <person name="Yoshioka I."/>
            <person name="Fahal A.H."/>
            <person name="Kaneko S."/>
            <person name="Yaguchi T."/>
        </authorList>
    </citation>
    <scope>NUCLEOTIDE SEQUENCE [LARGE SCALE GENOMIC DNA]</scope>
    <source>
        <strain evidence="2 3">IFM 68171</strain>
    </source>
</reference>
<organism evidence="2 3">
    <name type="scientific">Madurella fahalii</name>
    <dbReference type="NCBI Taxonomy" id="1157608"/>
    <lineage>
        <taxon>Eukaryota</taxon>
        <taxon>Fungi</taxon>
        <taxon>Dikarya</taxon>
        <taxon>Ascomycota</taxon>
        <taxon>Pezizomycotina</taxon>
        <taxon>Sordariomycetes</taxon>
        <taxon>Sordariomycetidae</taxon>
        <taxon>Sordariales</taxon>
        <taxon>Sordariales incertae sedis</taxon>
        <taxon>Madurella</taxon>
    </lineage>
</organism>
<evidence type="ECO:0000313" key="2">
    <source>
        <dbReference type="EMBL" id="GAB1318159.1"/>
    </source>
</evidence>
<dbReference type="RefSeq" id="XP_070919890.1">
    <property type="nucleotide sequence ID" value="XM_071063789.1"/>
</dbReference>
<dbReference type="EMBL" id="BAAFSV010000004">
    <property type="protein sequence ID" value="GAB1318159.1"/>
    <property type="molecule type" value="Genomic_DNA"/>
</dbReference>
<protein>
    <submittedName>
        <fullName evidence="2">Uncharacterized protein</fullName>
    </submittedName>
</protein>
<evidence type="ECO:0000256" key="1">
    <source>
        <dbReference type="SAM" id="MobiDB-lite"/>
    </source>
</evidence>
<gene>
    <name evidence="2" type="ORF">MFIFM68171_08369</name>
</gene>
<comment type="caution">
    <text evidence="2">The sequence shown here is derived from an EMBL/GenBank/DDBJ whole genome shotgun (WGS) entry which is preliminary data.</text>
</comment>
<keyword evidence="3" id="KW-1185">Reference proteome</keyword>
<feature type="region of interest" description="Disordered" evidence="1">
    <location>
        <begin position="38"/>
        <end position="58"/>
    </location>
</feature>
<accession>A0ABQ0GK82</accession>
<proteinExistence type="predicted"/>
<sequence length="105" mass="11747">MDLEPLRLAEDWQVRAILIALCDDDEVRKKALGYCRQLTGSGTSSSAPKRKRTPSPSPDAAICVQCETMFIKHENTTKECRYHNGRLEPDYDLTSGTTMTRIATA</sequence>
<dbReference type="GeneID" id="98179112"/>
<evidence type="ECO:0000313" key="3">
    <source>
        <dbReference type="Proteomes" id="UP001628179"/>
    </source>
</evidence>